<dbReference type="SUPFAM" id="SSF109905">
    <property type="entry name" value="Surp module (SWAP domain)"/>
    <property type="match status" value="1"/>
</dbReference>
<dbReference type="PANTHER" id="PTHR23140:SF0">
    <property type="entry name" value="U2 SNRNP-ASSOCIATED SURP MOTIF-CONTAINING PROTEIN"/>
    <property type="match status" value="1"/>
</dbReference>
<organism evidence="1">
    <name type="scientific">Dendroctonus ponderosae</name>
    <name type="common">Mountain pine beetle</name>
    <dbReference type="NCBI Taxonomy" id="77166"/>
    <lineage>
        <taxon>Eukaryota</taxon>
        <taxon>Metazoa</taxon>
        <taxon>Ecdysozoa</taxon>
        <taxon>Arthropoda</taxon>
        <taxon>Hexapoda</taxon>
        <taxon>Insecta</taxon>
        <taxon>Pterygota</taxon>
        <taxon>Neoptera</taxon>
        <taxon>Endopterygota</taxon>
        <taxon>Coleoptera</taxon>
        <taxon>Polyphaga</taxon>
        <taxon>Cucujiformia</taxon>
        <taxon>Curculionidae</taxon>
        <taxon>Scolytinae</taxon>
        <taxon>Dendroctonus</taxon>
    </lineage>
</organism>
<dbReference type="GO" id="GO:0006396">
    <property type="term" value="P:RNA processing"/>
    <property type="evidence" value="ECO:0007669"/>
    <property type="project" value="InterPro"/>
</dbReference>
<dbReference type="AlphaFoldDB" id="N6U6D0"/>
<dbReference type="PROSITE" id="PS50128">
    <property type="entry name" value="SURP"/>
    <property type="match status" value="1"/>
</dbReference>
<dbReference type="GO" id="GO:0005634">
    <property type="term" value="C:nucleus"/>
    <property type="evidence" value="ECO:0007669"/>
    <property type="project" value="TreeGrafter"/>
</dbReference>
<feature type="non-terminal residue" evidence="1">
    <location>
        <position position="1"/>
    </location>
</feature>
<dbReference type="InterPro" id="IPR000061">
    <property type="entry name" value="Surp"/>
</dbReference>
<dbReference type="Pfam" id="PF04818">
    <property type="entry name" value="CID"/>
    <property type="match status" value="1"/>
</dbReference>
<dbReference type="HOGENOM" id="CLU_728770_0_0_1"/>
<dbReference type="InterPro" id="IPR006569">
    <property type="entry name" value="CID_dom"/>
</dbReference>
<feature type="non-terminal residue" evidence="1">
    <location>
        <position position="380"/>
    </location>
</feature>
<dbReference type="SMART" id="SM00648">
    <property type="entry name" value="SWAP"/>
    <property type="match status" value="1"/>
</dbReference>
<dbReference type="Pfam" id="PF01805">
    <property type="entry name" value="Surp"/>
    <property type="match status" value="1"/>
</dbReference>
<proteinExistence type="predicted"/>
<dbReference type="InterPro" id="IPR035967">
    <property type="entry name" value="SWAP/Surp_sf"/>
</dbReference>
<dbReference type="PANTHER" id="PTHR23140">
    <property type="entry name" value="RNA PROCESSING PROTEIN LD23810P"/>
    <property type="match status" value="1"/>
</dbReference>
<dbReference type="EMBL" id="KB740949">
    <property type="protein sequence ID" value="ENN77190.1"/>
    <property type="molecule type" value="Genomic_DNA"/>
</dbReference>
<gene>
    <name evidence="1" type="ORF">YQE_06328</name>
</gene>
<dbReference type="InterPro" id="IPR008942">
    <property type="entry name" value="ENTH_VHS"/>
</dbReference>
<dbReference type="Gene3D" id="1.25.40.90">
    <property type="match status" value="1"/>
</dbReference>
<sequence>MNTNCGFVAFMSRRDAERALNHMKNRIDMRVGWGKSVDLPTHPVFIPPELLKLYLPPPSSGLPFNAQPSKSADWEGATVKVTIPLNKKLLALINRMVEFVVKEGPLFEAMIMNKELSNPEYSFLFDNKSANHVWKLFSVLQADSTREWRLQPFRMFVGGSIWLPPVAPNYQAGMPEELVNSLDSSSNNQCERLIEIIQSLNLSRSSIAEAMVFCLNHSAALKDSLDIITESLCNPTTRPARKLARVYLLSDVLSNCANEPKGVNIQAILEQVFNDLKSSFAAFEPAEKTQFGPKVLRVLRHLDTISFLTSSLYAKADFKPTSEEPLDEKNLLKNIDKPKRVTTYFVPSKWDTVDPEDFETQSMSSSKLYYLELLNERNKQ</sequence>
<dbReference type="Gene3D" id="1.10.10.790">
    <property type="entry name" value="Surp module"/>
    <property type="match status" value="1"/>
</dbReference>
<evidence type="ECO:0000313" key="1">
    <source>
        <dbReference type="EMBL" id="ENN77190.1"/>
    </source>
</evidence>
<reference evidence="1" key="1">
    <citation type="journal article" date="2013" name="Genome Biol.">
        <title>Draft genome of the mountain pine beetle, Dendroctonus ponderosae Hopkins, a major forest pest.</title>
        <authorList>
            <person name="Keeling C.I."/>
            <person name="Yuen M.M."/>
            <person name="Liao N.Y."/>
            <person name="Docking T.R."/>
            <person name="Chan S.K."/>
            <person name="Taylor G.A."/>
            <person name="Palmquist D.L."/>
            <person name="Jackman S.D."/>
            <person name="Nguyen A."/>
            <person name="Li M."/>
            <person name="Henderson H."/>
            <person name="Janes J.K."/>
            <person name="Zhao Y."/>
            <person name="Pandoh P."/>
            <person name="Moore R."/>
            <person name="Sperling F.A."/>
            <person name="Huber D.P."/>
            <person name="Birol I."/>
            <person name="Jones S.J."/>
            <person name="Bohlmann J."/>
        </authorList>
    </citation>
    <scope>NUCLEOTIDE SEQUENCE</scope>
</reference>
<name>N6U6D0_DENPD</name>
<dbReference type="OrthoDB" id="377209at2759"/>
<protein>
    <submittedName>
        <fullName evidence="1">Uncharacterized protein</fullName>
    </submittedName>
</protein>
<dbReference type="PROSITE" id="PS51391">
    <property type="entry name" value="CID"/>
    <property type="match status" value="1"/>
</dbReference>
<dbReference type="InterPro" id="IPR051485">
    <property type="entry name" value="SR-CTD_assoc_factor"/>
</dbReference>
<dbReference type="GO" id="GO:0003723">
    <property type="term" value="F:RNA binding"/>
    <property type="evidence" value="ECO:0007669"/>
    <property type="project" value="InterPro"/>
</dbReference>
<accession>N6U6D0</accession>